<accession>A0A286DX55</accession>
<dbReference type="EMBL" id="OCNE01000009">
    <property type="protein sequence ID" value="SOD63242.1"/>
    <property type="molecule type" value="Genomic_DNA"/>
</dbReference>
<evidence type="ECO:0000313" key="3">
    <source>
        <dbReference type="Proteomes" id="UP000219072"/>
    </source>
</evidence>
<evidence type="ECO:0000256" key="1">
    <source>
        <dbReference type="SAM" id="MobiDB-lite"/>
    </source>
</evidence>
<dbReference type="OrthoDB" id="3202187at2"/>
<dbReference type="RefSeq" id="WP_097231712.1">
    <property type="nucleotide sequence ID" value="NZ_OCNE01000009.1"/>
</dbReference>
<sequence length="815" mass="85617">MTVPIHRLDLREDPARAAAAVGEARRREADRFLVLDTFAGLPGHQLLYERLLAHDAVPTLCVAVGAPADPEDIAAGRSVLRRPLPLRPPGAGVVWVPDPTCGDGRPEVEEALRPLVDLLAEPAVFDAVLLALSQVTEGVAVPALDVLEQCLTPAARGRVWRESIERLVGQEPPVAAFVGAGLDDVPAALVPLVEEGMPRGLAGHEWLRGRPRDRQDACTAALDAARDAFDVARHPLAPLTGAGRRVELPLRLEELADALDAYRETAVETLREGDLRDDRSDQRGRLFRLGVNLPETTEGSREPVGPALRSYTESRLRRGVSLRSTAARLAALAQRAHPVSSAARVPRLDEVCPAAGRARLRAPHPFPLGSPSPRVNALESGGVALLAGLWPVAGWALGPAVGLACVGVTAFLARGRPNRDLDGRLDGGVVGTEGRLAGGVAGGLLGALAGQLLGPPVWLAGLALALSVLGVLFLGQRWWVAGVDGWWEATGAEESRGWRTGIGEVLVTAAARDWFLRDAREHCAAVAATVAGTLHVMADAAERHATPGRADRPPPTADWAEPDDWGTGGDFGTGPEGDGDEEWASGDWSGWEEWEPRAAQGPPGDGRPNGGAPPESGIEADPPPWLRREAGDGGERLVETVAGDLTAGALHVLGGLWGTIEAAPENPATATVTARMTGLLDDEARRLDEDPASPPAFAPEAERLERRPGPAALFGLGGEPARALVARRAETPGQPLCGRAQRNALSRDPSAARRVCFAPESVRGGGSGGPSDGWDTAGEDMVWTGGGRFTGVARLLPLRRGFVGTPYADGEEAGR</sequence>
<dbReference type="Proteomes" id="UP000219072">
    <property type="component" value="Unassembled WGS sequence"/>
</dbReference>
<reference evidence="2 3" key="1">
    <citation type="submission" date="2017-09" db="EMBL/GenBank/DDBJ databases">
        <authorList>
            <person name="Ehlers B."/>
            <person name="Leendertz F.H."/>
        </authorList>
    </citation>
    <scope>NUCLEOTIDE SEQUENCE [LARGE SCALE GENOMIC DNA]</scope>
    <source>
        <strain evidence="2 3">CGMCC 4.7095</strain>
    </source>
</reference>
<gene>
    <name evidence="2" type="ORF">SAMN06297387_109185</name>
</gene>
<keyword evidence="3" id="KW-1185">Reference proteome</keyword>
<feature type="compositionally biased region" description="Gly residues" evidence="1">
    <location>
        <begin position="566"/>
        <end position="576"/>
    </location>
</feature>
<organism evidence="2 3">
    <name type="scientific">Streptomyces zhaozhouensis</name>
    <dbReference type="NCBI Taxonomy" id="1300267"/>
    <lineage>
        <taxon>Bacteria</taxon>
        <taxon>Bacillati</taxon>
        <taxon>Actinomycetota</taxon>
        <taxon>Actinomycetes</taxon>
        <taxon>Kitasatosporales</taxon>
        <taxon>Streptomycetaceae</taxon>
        <taxon>Streptomyces</taxon>
    </lineage>
</organism>
<name>A0A286DX55_9ACTN</name>
<proteinExistence type="predicted"/>
<protein>
    <submittedName>
        <fullName evidence="2">Uncharacterized protein</fullName>
    </submittedName>
</protein>
<dbReference type="AlphaFoldDB" id="A0A286DX55"/>
<feature type="region of interest" description="Disordered" evidence="1">
    <location>
        <begin position="543"/>
        <end position="630"/>
    </location>
</feature>
<feature type="compositionally biased region" description="Basic and acidic residues" evidence="1">
    <location>
        <begin position="543"/>
        <end position="552"/>
    </location>
</feature>
<evidence type="ECO:0000313" key="2">
    <source>
        <dbReference type="EMBL" id="SOD63242.1"/>
    </source>
</evidence>